<organism evidence="1 2">
    <name type="scientific">Nitritalea halalkaliphila LW7</name>
    <dbReference type="NCBI Taxonomy" id="1189621"/>
    <lineage>
        <taxon>Bacteria</taxon>
        <taxon>Pseudomonadati</taxon>
        <taxon>Bacteroidota</taxon>
        <taxon>Cytophagia</taxon>
        <taxon>Cytophagales</taxon>
        <taxon>Cyclobacteriaceae</taxon>
        <taxon>Nitritalea</taxon>
    </lineage>
</organism>
<sequence>MTKPFTPNDLLRFVYGEMPALEEEAFHAYLLTQPDLFQEYLSIRESMRALDASFKQPSLTAAQVLRKAKKVGLEKV</sequence>
<dbReference type="RefSeq" id="WP_009054001.1">
    <property type="nucleotide sequence ID" value="NZ_AJYA01000013.1"/>
</dbReference>
<name>I5C7A7_9BACT</name>
<gene>
    <name evidence="1" type="ORF">A3SI_06004</name>
</gene>
<dbReference type="OrthoDB" id="982713at2"/>
<keyword evidence="2" id="KW-1185">Reference proteome</keyword>
<evidence type="ECO:0000313" key="2">
    <source>
        <dbReference type="Proteomes" id="UP000005551"/>
    </source>
</evidence>
<comment type="caution">
    <text evidence="1">The sequence shown here is derived from an EMBL/GenBank/DDBJ whole genome shotgun (WGS) entry which is preliminary data.</text>
</comment>
<evidence type="ECO:0000313" key="1">
    <source>
        <dbReference type="EMBL" id="EIM77709.1"/>
    </source>
</evidence>
<reference evidence="1 2" key="1">
    <citation type="submission" date="2012-05" db="EMBL/GenBank/DDBJ databases">
        <title>Genome sequence of Nitritalea halalkaliphila LW7.</title>
        <authorList>
            <person name="Jangir P.K."/>
            <person name="Singh A."/>
            <person name="Shivaji S."/>
            <person name="Sharma R."/>
        </authorList>
    </citation>
    <scope>NUCLEOTIDE SEQUENCE [LARGE SCALE GENOMIC DNA]</scope>
    <source>
        <strain evidence="1 2">LW7</strain>
    </source>
</reference>
<dbReference type="STRING" id="1189621.A3SI_06004"/>
<dbReference type="AlphaFoldDB" id="I5C7A7"/>
<dbReference type="EMBL" id="AJYA01000013">
    <property type="protein sequence ID" value="EIM77709.1"/>
    <property type="molecule type" value="Genomic_DNA"/>
</dbReference>
<proteinExistence type="predicted"/>
<accession>I5C7A7</accession>
<dbReference type="Proteomes" id="UP000005551">
    <property type="component" value="Unassembled WGS sequence"/>
</dbReference>
<protein>
    <submittedName>
        <fullName evidence="1">Uncharacterized protein</fullName>
    </submittedName>
</protein>